<dbReference type="RefSeq" id="WP_162737173.1">
    <property type="nucleotide sequence ID" value="NZ_JABUMX010000002.1"/>
</dbReference>
<keyword evidence="2" id="KW-1185">Reference proteome</keyword>
<accession>A0A849VUK3</accession>
<protein>
    <submittedName>
        <fullName evidence="1">Uncharacterized protein</fullName>
    </submittedName>
</protein>
<organism evidence="1 2">
    <name type="scientific">Phyllobacterium pellucidum</name>
    <dbReference type="NCBI Taxonomy" id="2740464"/>
    <lineage>
        <taxon>Bacteria</taxon>
        <taxon>Pseudomonadati</taxon>
        <taxon>Pseudomonadota</taxon>
        <taxon>Alphaproteobacteria</taxon>
        <taxon>Hyphomicrobiales</taxon>
        <taxon>Phyllobacteriaceae</taxon>
        <taxon>Phyllobacterium</taxon>
    </lineage>
</organism>
<reference evidence="1 2" key="1">
    <citation type="submission" date="2020-05" db="EMBL/GenBank/DDBJ databases">
        <authorList>
            <person name="Kim M.K."/>
        </authorList>
    </citation>
    <scope>NUCLEOTIDE SEQUENCE [LARGE SCALE GENOMIC DNA]</scope>
    <source>
        <strain evidence="1 2">BT25</strain>
    </source>
</reference>
<comment type="caution">
    <text evidence="1">The sequence shown here is derived from an EMBL/GenBank/DDBJ whole genome shotgun (WGS) entry which is preliminary data.</text>
</comment>
<evidence type="ECO:0000313" key="2">
    <source>
        <dbReference type="Proteomes" id="UP000550508"/>
    </source>
</evidence>
<evidence type="ECO:0000313" key="1">
    <source>
        <dbReference type="EMBL" id="NTS31533.1"/>
    </source>
</evidence>
<proteinExistence type="predicted"/>
<dbReference type="EMBL" id="JABUMX010000002">
    <property type="protein sequence ID" value="NTS31533.1"/>
    <property type="molecule type" value="Genomic_DNA"/>
</dbReference>
<sequence>MLKSLNTRLTGGGVGKNLGAIAKASPPLCALPLFRWLQEGATGVDLSLQAFVPIKNGAPRSGTKIADYGYTEKSLLPDALSANYVF</sequence>
<dbReference type="Proteomes" id="UP000550508">
    <property type="component" value="Unassembled WGS sequence"/>
</dbReference>
<name>A0A849VUK3_9HYPH</name>
<gene>
    <name evidence="1" type="ORF">HQ945_09745</name>
</gene>
<dbReference type="AlphaFoldDB" id="A0A849VUK3"/>